<name>A0A6J5NS54_9CAUD</name>
<dbReference type="EMBL" id="LR796714">
    <property type="protein sequence ID" value="CAB4160496.1"/>
    <property type="molecule type" value="Genomic_DNA"/>
</dbReference>
<reference evidence="1" key="1">
    <citation type="submission" date="2020-04" db="EMBL/GenBank/DDBJ databases">
        <authorList>
            <person name="Chiriac C."/>
            <person name="Salcher M."/>
            <person name="Ghai R."/>
            <person name="Kavagutti S V."/>
        </authorList>
    </citation>
    <scope>NUCLEOTIDE SEQUENCE</scope>
</reference>
<protein>
    <submittedName>
        <fullName evidence="1">Uncharacterized protein</fullName>
    </submittedName>
</protein>
<evidence type="ECO:0000313" key="1">
    <source>
        <dbReference type="EMBL" id="CAB4160496.1"/>
    </source>
</evidence>
<proteinExistence type="predicted"/>
<gene>
    <name evidence="1" type="ORF">UFOVP767_3</name>
</gene>
<accession>A0A6J5NS54</accession>
<organism evidence="1">
    <name type="scientific">uncultured Caudovirales phage</name>
    <dbReference type="NCBI Taxonomy" id="2100421"/>
    <lineage>
        <taxon>Viruses</taxon>
        <taxon>Duplodnaviria</taxon>
        <taxon>Heunggongvirae</taxon>
        <taxon>Uroviricota</taxon>
        <taxon>Caudoviricetes</taxon>
        <taxon>Peduoviridae</taxon>
        <taxon>Maltschvirus</taxon>
        <taxon>Maltschvirus maltsch</taxon>
    </lineage>
</organism>
<sequence>MSDNPTKPTQLHLTERLRAELFEQASKERRSMSSLAEELIALGLTTRRTAIEDRIDQVLHGRG</sequence>